<name>A0A3E4WHI3_9BACT</name>
<reference evidence="1 2" key="1">
    <citation type="submission" date="2018-08" db="EMBL/GenBank/DDBJ databases">
        <title>A genome reference for cultivated species of the human gut microbiota.</title>
        <authorList>
            <person name="Zou Y."/>
            <person name="Xue W."/>
            <person name="Luo G."/>
        </authorList>
    </citation>
    <scope>NUCLEOTIDE SEQUENCE [LARGE SCALE GENOMIC DNA]</scope>
    <source>
        <strain evidence="1 2">OM08-14</strain>
    </source>
</reference>
<dbReference type="InterPro" id="IPR046573">
    <property type="entry name" value="DUF6633"/>
</dbReference>
<gene>
    <name evidence="1" type="ORF">DXC17_04715</name>
</gene>
<dbReference type="Pfam" id="PF20338">
    <property type="entry name" value="DUF6633"/>
    <property type="match status" value="1"/>
</dbReference>
<dbReference type="EMBL" id="QSTF01000007">
    <property type="protein sequence ID" value="RGM41659.1"/>
    <property type="molecule type" value="Genomic_DNA"/>
</dbReference>
<organism evidence="1 2">
    <name type="scientific">Phocaeicola plebeius</name>
    <dbReference type="NCBI Taxonomy" id="310297"/>
    <lineage>
        <taxon>Bacteria</taxon>
        <taxon>Pseudomonadati</taxon>
        <taxon>Bacteroidota</taxon>
        <taxon>Bacteroidia</taxon>
        <taxon>Bacteroidales</taxon>
        <taxon>Bacteroidaceae</taxon>
        <taxon>Phocaeicola</taxon>
    </lineage>
</organism>
<comment type="caution">
    <text evidence="1">The sequence shown here is derived from an EMBL/GenBank/DDBJ whole genome shotgun (WGS) entry which is preliminary data.</text>
</comment>
<dbReference type="Proteomes" id="UP000260780">
    <property type="component" value="Unassembled WGS sequence"/>
</dbReference>
<protein>
    <submittedName>
        <fullName evidence="1">Uncharacterized protein</fullName>
    </submittedName>
</protein>
<accession>A0A3E4WHI3</accession>
<sequence>MNDSQVAITTDLIIEEYPYFKIDDLKLAFRNAMKGRYGEIYNRLDGSVIMGWLNQYNRERCAKADVISYNEHKVRVQEESGLYYDDYRKQLKVLASHGDKSAQEALRRSDDILSFMKEKKLERLKKQLEEYDCKHKGV</sequence>
<proteinExistence type="predicted"/>
<evidence type="ECO:0000313" key="2">
    <source>
        <dbReference type="Proteomes" id="UP000260780"/>
    </source>
</evidence>
<evidence type="ECO:0000313" key="1">
    <source>
        <dbReference type="EMBL" id="RGM41659.1"/>
    </source>
</evidence>
<dbReference type="AlphaFoldDB" id="A0A3E4WHI3"/>